<keyword evidence="2" id="KW-0812">Transmembrane</keyword>
<sequence length="221" mass="24912">MSVIFESLIEMDKIGLFLGAAAITIVSKSIAEYFRRKEVSRQIAEAEERAFRTSKNGKQVASHQSKPPKKQVDDVGKDEEMKNLFNLYTKQVEGYQHETRRRANSSFFFAILSMIGGLIFVFWGGSFILSSEGADYVVAGASISAIGGGISAYITKTFLDVHKLSLTQLNRYFKQPVINEHILMAQRLTNDVDDPSFKRESYEKLIVSINQLIIETNNIKQ</sequence>
<organism evidence="4 5">
    <name type="scientific">Vibrio atlanticus (strain LGP32)</name>
    <name type="common">Vibrio splendidus (strain Mel32)</name>
    <dbReference type="NCBI Taxonomy" id="575788"/>
    <lineage>
        <taxon>Bacteria</taxon>
        <taxon>Pseudomonadati</taxon>
        <taxon>Pseudomonadota</taxon>
        <taxon>Gammaproteobacteria</taxon>
        <taxon>Vibrionales</taxon>
        <taxon>Vibrionaceae</taxon>
        <taxon>Vibrio</taxon>
    </lineage>
</organism>
<evidence type="ECO:0000259" key="3">
    <source>
        <dbReference type="Pfam" id="PF20712"/>
    </source>
</evidence>
<keyword evidence="2" id="KW-1133">Transmembrane helix</keyword>
<dbReference type="STRING" id="575788.VS_1885"/>
<feature type="compositionally biased region" description="Polar residues" evidence="1">
    <location>
        <begin position="53"/>
        <end position="65"/>
    </location>
</feature>
<reference evidence="4 5" key="1">
    <citation type="submission" date="2009-02" db="EMBL/GenBank/DDBJ databases">
        <title>Vibrio splendidus str. LGP32 complete genome.</title>
        <authorList>
            <person name="Mazel D."/>
            <person name="Le Roux F."/>
        </authorList>
    </citation>
    <scope>NUCLEOTIDE SEQUENCE [LARGE SCALE GENOMIC DNA]</scope>
    <source>
        <strain evidence="4 5">LGP32</strain>
    </source>
</reference>
<protein>
    <recommendedName>
        <fullName evidence="3">Cyanobacterial TRADD-N associated 2 transmembrane domain-containing protein</fullName>
    </recommendedName>
</protein>
<dbReference type="Pfam" id="PF20712">
    <property type="entry name" value="CyanoTRADDas_TM"/>
    <property type="match status" value="1"/>
</dbReference>
<feature type="domain" description="Cyanobacterial TRADD-N associated 2 transmembrane" evidence="3">
    <location>
        <begin position="98"/>
        <end position="169"/>
    </location>
</feature>
<feature type="transmembrane region" description="Helical" evidence="2">
    <location>
        <begin position="136"/>
        <end position="155"/>
    </location>
</feature>
<dbReference type="Proteomes" id="UP000009100">
    <property type="component" value="Chromosome 1"/>
</dbReference>
<proteinExistence type="predicted"/>
<feature type="transmembrane region" description="Helical" evidence="2">
    <location>
        <begin position="107"/>
        <end position="130"/>
    </location>
</feature>
<dbReference type="EMBL" id="FM954972">
    <property type="protein sequence ID" value="CAV19068.1"/>
    <property type="molecule type" value="Genomic_DNA"/>
</dbReference>
<dbReference type="KEGG" id="vsp:VS_1885"/>
<keyword evidence="2" id="KW-0472">Membrane</keyword>
<accession>B7VPW8</accession>
<dbReference type="InterPro" id="IPR048567">
    <property type="entry name" value="CyanoTRADDas_TM"/>
</dbReference>
<name>B7VPW8_VIBA3</name>
<feature type="transmembrane region" description="Helical" evidence="2">
    <location>
        <begin position="14"/>
        <end position="31"/>
    </location>
</feature>
<gene>
    <name evidence="4" type="ordered locus">VS_1885</name>
</gene>
<dbReference type="HOGENOM" id="CLU_1250233_0_0_6"/>
<feature type="region of interest" description="Disordered" evidence="1">
    <location>
        <begin position="50"/>
        <end position="74"/>
    </location>
</feature>
<evidence type="ECO:0000256" key="2">
    <source>
        <dbReference type="SAM" id="Phobius"/>
    </source>
</evidence>
<dbReference type="PATRIC" id="fig|575788.5.peg.3173"/>
<evidence type="ECO:0000256" key="1">
    <source>
        <dbReference type="SAM" id="MobiDB-lite"/>
    </source>
</evidence>
<evidence type="ECO:0000313" key="4">
    <source>
        <dbReference type="EMBL" id="CAV19068.1"/>
    </source>
</evidence>
<dbReference type="eggNOG" id="ENOG5033BCR">
    <property type="taxonomic scope" value="Bacteria"/>
</dbReference>
<dbReference type="AlphaFoldDB" id="B7VPW8"/>
<evidence type="ECO:0000313" key="5">
    <source>
        <dbReference type="Proteomes" id="UP000009100"/>
    </source>
</evidence>